<evidence type="ECO:0000256" key="1">
    <source>
        <dbReference type="SAM" id="MobiDB-lite"/>
    </source>
</evidence>
<evidence type="ECO:0000313" key="3">
    <source>
        <dbReference type="Proteomes" id="UP000000763"/>
    </source>
</evidence>
<dbReference type="Proteomes" id="UP000000763">
    <property type="component" value="Chromosome 2"/>
</dbReference>
<name>Q6K8I4_ORYSJ</name>
<gene>
    <name evidence="2" type="primary">OJ1057_F01.7</name>
</gene>
<evidence type="ECO:0000313" key="2">
    <source>
        <dbReference type="EMBL" id="BAD19364.1"/>
    </source>
</evidence>
<sequence length="157" mass="17808">MRRSVEHGNGKKPARLGGCVSGASHGRRAAEAEVRGNGQRTAALDEMAEVLRRCYCQRPRSCVRDFASGRERRFGVIARVDAVGILRNSERLQQLIQIRSCIFLYGWSSKKIHLPYLFSLQQIIQIASSISHSSIFYNIFQLTLHLYLKGYILNNLI</sequence>
<protein>
    <submittedName>
        <fullName evidence="2">Uncharacterized protein</fullName>
    </submittedName>
</protein>
<proteinExistence type="predicted"/>
<feature type="region of interest" description="Disordered" evidence="1">
    <location>
        <begin position="1"/>
        <end position="22"/>
    </location>
</feature>
<reference evidence="3" key="2">
    <citation type="journal article" date="2008" name="Nucleic Acids Res.">
        <title>The rice annotation project database (RAP-DB): 2008 update.</title>
        <authorList>
            <consortium name="The rice annotation project (RAP)"/>
        </authorList>
    </citation>
    <scope>GENOME REANNOTATION</scope>
    <source>
        <strain evidence="3">cv. Nipponbare</strain>
    </source>
</reference>
<dbReference type="AlphaFoldDB" id="Q6K8I4"/>
<reference evidence="3" key="1">
    <citation type="journal article" date="2005" name="Nature">
        <title>The map-based sequence of the rice genome.</title>
        <authorList>
            <consortium name="International rice genome sequencing project (IRGSP)"/>
            <person name="Matsumoto T."/>
            <person name="Wu J."/>
            <person name="Kanamori H."/>
            <person name="Katayose Y."/>
            <person name="Fujisawa M."/>
            <person name="Namiki N."/>
            <person name="Mizuno H."/>
            <person name="Yamamoto K."/>
            <person name="Antonio B.A."/>
            <person name="Baba T."/>
            <person name="Sakata K."/>
            <person name="Nagamura Y."/>
            <person name="Aoki H."/>
            <person name="Arikawa K."/>
            <person name="Arita K."/>
            <person name="Bito T."/>
            <person name="Chiden Y."/>
            <person name="Fujitsuka N."/>
            <person name="Fukunaka R."/>
            <person name="Hamada M."/>
            <person name="Harada C."/>
            <person name="Hayashi A."/>
            <person name="Hijishita S."/>
            <person name="Honda M."/>
            <person name="Hosokawa S."/>
            <person name="Ichikawa Y."/>
            <person name="Idonuma A."/>
            <person name="Iijima M."/>
            <person name="Ikeda M."/>
            <person name="Ikeno M."/>
            <person name="Ito K."/>
            <person name="Ito S."/>
            <person name="Ito T."/>
            <person name="Ito Y."/>
            <person name="Ito Y."/>
            <person name="Iwabuchi A."/>
            <person name="Kamiya K."/>
            <person name="Karasawa W."/>
            <person name="Kurita K."/>
            <person name="Katagiri S."/>
            <person name="Kikuta A."/>
            <person name="Kobayashi H."/>
            <person name="Kobayashi N."/>
            <person name="Machita K."/>
            <person name="Maehara T."/>
            <person name="Masukawa M."/>
            <person name="Mizubayashi T."/>
            <person name="Mukai Y."/>
            <person name="Nagasaki H."/>
            <person name="Nagata Y."/>
            <person name="Naito S."/>
            <person name="Nakashima M."/>
            <person name="Nakama Y."/>
            <person name="Nakamichi Y."/>
            <person name="Nakamura M."/>
            <person name="Meguro A."/>
            <person name="Negishi M."/>
            <person name="Ohta I."/>
            <person name="Ohta T."/>
            <person name="Okamoto M."/>
            <person name="Ono N."/>
            <person name="Saji S."/>
            <person name="Sakaguchi M."/>
            <person name="Sakai K."/>
            <person name="Shibata M."/>
            <person name="Shimokawa T."/>
            <person name="Song J."/>
            <person name="Takazaki Y."/>
            <person name="Terasawa K."/>
            <person name="Tsugane M."/>
            <person name="Tsuji K."/>
            <person name="Ueda S."/>
            <person name="Waki K."/>
            <person name="Yamagata H."/>
            <person name="Yamamoto M."/>
            <person name="Yamamoto S."/>
            <person name="Yamane H."/>
            <person name="Yoshiki S."/>
            <person name="Yoshihara R."/>
            <person name="Yukawa K."/>
            <person name="Zhong H."/>
            <person name="Yano M."/>
            <person name="Yuan Q."/>
            <person name="Ouyang S."/>
            <person name="Liu J."/>
            <person name="Jones K.M."/>
            <person name="Gansberger K."/>
            <person name="Moffat K."/>
            <person name="Hill J."/>
            <person name="Bera J."/>
            <person name="Fadrosh D."/>
            <person name="Jin S."/>
            <person name="Johri S."/>
            <person name="Kim M."/>
            <person name="Overton L."/>
            <person name="Reardon M."/>
            <person name="Tsitrin T."/>
            <person name="Vuong H."/>
            <person name="Weaver B."/>
            <person name="Ciecko A."/>
            <person name="Tallon L."/>
            <person name="Jackson J."/>
            <person name="Pai G."/>
            <person name="Aken S.V."/>
            <person name="Utterback T."/>
            <person name="Reidmuller S."/>
            <person name="Feldblyum T."/>
            <person name="Hsiao J."/>
            <person name="Zismann V."/>
            <person name="Iobst S."/>
            <person name="de Vazeille A.R."/>
            <person name="Buell C.R."/>
            <person name="Ying K."/>
            <person name="Li Y."/>
            <person name="Lu T."/>
            <person name="Huang Y."/>
            <person name="Zhao Q."/>
            <person name="Feng Q."/>
            <person name="Zhang L."/>
            <person name="Zhu J."/>
            <person name="Weng Q."/>
            <person name="Mu J."/>
            <person name="Lu Y."/>
            <person name="Fan D."/>
            <person name="Liu Y."/>
            <person name="Guan J."/>
            <person name="Zhang Y."/>
            <person name="Yu S."/>
            <person name="Liu X."/>
            <person name="Zhang Y."/>
            <person name="Hong G."/>
            <person name="Han B."/>
            <person name="Choisne N."/>
            <person name="Demange N."/>
            <person name="Orjeda G."/>
            <person name="Samain S."/>
            <person name="Cattolico L."/>
            <person name="Pelletier E."/>
            <person name="Couloux A."/>
            <person name="Segurens B."/>
            <person name="Wincker P."/>
            <person name="D'Hont A."/>
            <person name="Scarpelli C."/>
            <person name="Weissenbach J."/>
            <person name="Salanoubat M."/>
            <person name="Quetier F."/>
            <person name="Yu Y."/>
            <person name="Kim H.R."/>
            <person name="Rambo T."/>
            <person name="Currie J."/>
            <person name="Collura K."/>
            <person name="Luo M."/>
            <person name="Yang T."/>
            <person name="Ammiraju J.S.S."/>
            <person name="Engler F."/>
            <person name="Soderlund C."/>
            <person name="Wing R.A."/>
            <person name="Palmer L.E."/>
            <person name="de la Bastide M."/>
            <person name="Spiegel L."/>
            <person name="Nascimento L."/>
            <person name="Zutavern T."/>
            <person name="O'Shaughnessy A."/>
            <person name="Dike S."/>
            <person name="Dedhia N."/>
            <person name="Preston R."/>
            <person name="Balija V."/>
            <person name="McCombie W.R."/>
            <person name="Chow T."/>
            <person name="Chen H."/>
            <person name="Chung M."/>
            <person name="Chen C."/>
            <person name="Shaw J."/>
            <person name="Wu H."/>
            <person name="Hsiao K."/>
            <person name="Chao Y."/>
            <person name="Chu M."/>
            <person name="Cheng C."/>
            <person name="Hour A."/>
            <person name="Lee P."/>
            <person name="Lin S."/>
            <person name="Lin Y."/>
            <person name="Liou J."/>
            <person name="Liu S."/>
            <person name="Hsing Y."/>
            <person name="Raghuvanshi S."/>
            <person name="Mohanty A."/>
            <person name="Bharti A.K."/>
            <person name="Gaur A."/>
            <person name="Gupta V."/>
            <person name="Kumar D."/>
            <person name="Ravi V."/>
            <person name="Vij S."/>
            <person name="Kapur A."/>
            <person name="Khurana P."/>
            <person name="Khurana P."/>
            <person name="Khurana J.P."/>
            <person name="Tyagi A.K."/>
            <person name="Gaikwad K."/>
            <person name="Singh A."/>
            <person name="Dalal V."/>
            <person name="Srivastava S."/>
            <person name="Dixit A."/>
            <person name="Pal A.K."/>
            <person name="Ghazi I.A."/>
            <person name="Yadav M."/>
            <person name="Pandit A."/>
            <person name="Bhargava A."/>
            <person name="Sureshbabu K."/>
            <person name="Batra K."/>
            <person name="Sharma T.R."/>
            <person name="Mohapatra T."/>
            <person name="Singh N.K."/>
            <person name="Messing J."/>
            <person name="Nelson A.B."/>
            <person name="Fuks G."/>
            <person name="Kavchok S."/>
            <person name="Keizer G."/>
            <person name="Linton E."/>
            <person name="Llaca V."/>
            <person name="Song R."/>
            <person name="Tanyolac B."/>
            <person name="Young S."/>
            <person name="Ho-Il K."/>
            <person name="Hahn J.H."/>
            <person name="Sangsakoo G."/>
            <person name="Vanavichit A."/>
            <person name="de Mattos Luiz.A.T."/>
            <person name="Zimmer P.D."/>
            <person name="Malone G."/>
            <person name="Dellagostin O."/>
            <person name="de Oliveira A.C."/>
            <person name="Bevan M."/>
            <person name="Bancroft I."/>
            <person name="Minx P."/>
            <person name="Cordum H."/>
            <person name="Wilson R."/>
            <person name="Cheng Z."/>
            <person name="Jin W."/>
            <person name="Jiang J."/>
            <person name="Leong S.A."/>
            <person name="Iwama H."/>
            <person name="Gojobori T."/>
            <person name="Itoh T."/>
            <person name="Niimura Y."/>
            <person name="Fujii Y."/>
            <person name="Habara T."/>
            <person name="Sakai H."/>
            <person name="Sato Y."/>
            <person name="Wilson G."/>
            <person name="Kumar K."/>
            <person name="McCouch S."/>
            <person name="Juretic N."/>
            <person name="Hoen D."/>
            <person name="Wright S."/>
            <person name="Bruskiewich R."/>
            <person name="Bureau T."/>
            <person name="Miyao A."/>
            <person name="Hirochika H."/>
            <person name="Nishikawa T."/>
            <person name="Kadowaki K."/>
            <person name="Sugiura M."/>
            <person name="Burr B."/>
            <person name="Sasaki T."/>
        </authorList>
    </citation>
    <scope>NUCLEOTIDE SEQUENCE [LARGE SCALE GENOMIC DNA]</scope>
    <source>
        <strain evidence="3">cv. Nipponbare</strain>
    </source>
</reference>
<accession>Q6K8I4</accession>
<organism evidence="2 3">
    <name type="scientific">Oryza sativa subsp. japonica</name>
    <name type="common">Rice</name>
    <dbReference type="NCBI Taxonomy" id="39947"/>
    <lineage>
        <taxon>Eukaryota</taxon>
        <taxon>Viridiplantae</taxon>
        <taxon>Streptophyta</taxon>
        <taxon>Embryophyta</taxon>
        <taxon>Tracheophyta</taxon>
        <taxon>Spermatophyta</taxon>
        <taxon>Magnoliopsida</taxon>
        <taxon>Liliopsida</taxon>
        <taxon>Poales</taxon>
        <taxon>Poaceae</taxon>
        <taxon>BOP clade</taxon>
        <taxon>Oryzoideae</taxon>
        <taxon>Oryzeae</taxon>
        <taxon>Oryzinae</taxon>
        <taxon>Oryza</taxon>
        <taxon>Oryza sativa</taxon>
    </lineage>
</organism>
<dbReference type="EMBL" id="AP004131">
    <property type="protein sequence ID" value="BAD19364.1"/>
    <property type="molecule type" value="Genomic_DNA"/>
</dbReference>